<dbReference type="InterPro" id="IPR028082">
    <property type="entry name" value="Peripla_BP_I"/>
</dbReference>
<protein>
    <submittedName>
        <fullName evidence="2">Substrate-binding family protein</fullName>
    </submittedName>
</protein>
<evidence type="ECO:0000313" key="3">
    <source>
        <dbReference type="Proteomes" id="UP000245845"/>
    </source>
</evidence>
<reference evidence="2 3" key="1">
    <citation type="submission" date="2018-05" db="EMBL/GenBank/DDBJ databases">
        <title>The Hungate 1000. A catalogue of reference genomes from the rumen microbiome.</title>
        <authorList>
            <person name="Kelly W."/>
        </authorList>
    </citation>
    <scope>NUCLEOTIDE SEQUENCE [LARGE SCALE GENOMIC DNA]</scope>
    <source>
        <strain evidence="2 3">NLAE-zl-C242</strain>
    </source>
</reference>
<evidence type="ECO:0000259" key="1">
    <source>
        <dbReference type="Pfam" id="PF13407"/>
    </source>
</evidence>
<dbReference type="Pfam" id="PF13407">
    <property type="entry name" value="Peripla_BP_4"/>
    <property type="match status" value="1"/>
</dbReference>
<dbReference type="AlphaFoldDB" id="A0A2Y9B8U7"/>
<feature type="domain" description="Periplasmic binding protein" evidence="1">
    <location>
        <begin position="46"/>
        <end position="129"/>
    </location>
</feature>
<proteinExistence type="predicted"/>
<name>A0A2Y9B8U7_9FIRM</name>
<dbReference type="InterPro" id="IPR025997">
    <property type="entry name" value="SBP_2_dom"/>
</dbReference>
<accession>A0A2Y9B8U7</accession>
<sequence length="130" mass="14478">MLSSSFPRLEVDDVAALPAPIGKALKMQDKELRIKVILLEVDARSYLEKGIEEELKKYGSFQIELDYMTIPYSETEKQVRALRSCIGEKVQGVILSPINSPEIVKEIDACTLAGIPVVTVNTDIKGSRRQ</sequence>
<comment type="caution">
    <text evidence="2">The sequence shown here is derived from an EMBL/GenBank/DDBJ whole genome shotgun (WGS) entry which is preliminary data.</text>
</comment>
<dbReference type="EMBL" id="QGDL01000001">
    <property type="protein sequence ID" value="PWJ32196.1"/>
    <property type="molecule type" value="Genomic_DNA"/>
</dbReference>
<keyword evidence="3" id="KW-1185">Reference proteome</keyword>
<organism evidence="2 3">
    <name type="scientific">Faecalicatena orotica</name>
    <dbReference type="NCBI Taxonomy" id="1544"/>
    <lineage>
        <taxon>Bacteria</taxon>
        <taxon>Bacillati</taxon>
        <taxon>Bacillota</taxon>
        <taxon>Clostridia</taxon>
        <taxon>Lachnospirales</taxon>
        <taxon>Lachnospiraceae</taxon>
        <taxon>Faecalicatena</taxon>
    </lineage>
</organism>
<dbReference type="OrthoDB" id="569491at2"/>
<gene>
    <name evidence="2" type="ORF">A8806_101484</name>
</gene>
<dbReference type="Proteomes" id="UP000245845">
    <property type="component" value="Unassembled WGS sequence"/>
</dbReference>
<evidence type="ECO:0000313" key="2">
    <source>
        <dbReference type="EMBL" id="PWJ32196.1"/>
    </source>
</evidence>
<dbReference type="SUPFAM" id="SSF53822">
    <property type="entry name" value="Periplasmic binding protein-like I"/>
    <property type="match status" value="1"/>
</dbReference>
<dbReference type="Gene3D" id="3.40.50.2300">
    <property type="match status" value="1"/>
</dbReference>